<proteinExistence type="predicted"/>
<reference evidence="1 2" key="1">
    <citation type="journal article" date="2015" name="Nature">
        <title>rRNA introns, odd ribosomes, and small enigmatic genomes across a large radiation of phyla.</title>
        <authorList>
            <person name="Brown C.T."/>
            <person name="Hug L.A."/>
            <person name="Thomas B.C."/>
            <person name="Sharon I."/>
            <person name="Castelle C.J."/>
            <person name="Singh A."/>
            <person name="Wilkins M.J."/>
            <person name="Williams K.H."/>
            <person name="Banfield J.F."/>
        </authorList>
    </citation>
    <scope>NUCLEOTIDE SEQUENCE [LARGE SCALE GENOMIC DNA]</scope>
</reference>
<name>A0A0G0LGQ5_9BACT</name>
<evidence type="ECO:0000313" key="1">
    <source>
        <dbReference type="EMBL" id="KKQ90247.1"/>
    </source>
</evidence>
<protein>
    <submittedName>
        <fullName evidence="1">Uncharacterized protein</fullName>
    </submittedName>
</protein>
<evidence type="ECO:0000313" key="2">
    <source>
        <dbReference type="Proteomes" id="UP000033934"/>
    </source>
</evidence>
<dbReference type="AlphaFoldDB" id="A0A0G0LGQ5"/>
<sequence>MTTQLLNRPIPVQYQNGILKILIKLPLENGEKFNIEILKPRKKTLNKKPNFITFKKALERSFGIAPDLQDGTQYTQEIRKEWESEIKRKWHE</sequence>
<accession>A0A0G0LGQ5</accession>
<organism evidence="1 2">
    <name type="scientific">Berkelbacteria bacterium GW2011_GWA2_38_9</name>
    <dbReference type="NCBI Taxonomy" id="1618334"/>
    <lineage>
        <taxon>Bacteria</taxon>
        <taxon>Candidatus Berkelbacteria</taxon>
    </lineage>
</organism>
<comment type="caution">
    <text evidence="1">The sequence shown here is derived from an EMBL/GenBank/DDBJ whole genome shotgun (WGS) entry which is preliminary data.</text>
</comment>
<dbReference type="Proteomes" id="UP000033934">
    <property type="component" value="Unassembled WGS sequence"/>
</dbReference>
<dbReference type="EMBL" id="LBVO01000010">
    <property type="protein sequence ID" value="KKQ90247.1"/>
    <property type="molecule type" value="Genomic_DNA"/>
</dbReference>
<gene>
    <name evidence="1" type="ORF">UT11_C0010G0009</name>
</gene>